<evidence type="ECO:0000256" key="11">
    <source>
        <dbReference type="PIRNR" id="PIRNR000905"/>
    </source>
</evidence>
<dbReference type="InterPro" id="IPR036938">
    <property type="entry name" value="PAP2/HPO_sf"/>
</dbReference>
<dbReference type="PANTHER" id="PTHR12591:SF0">
    <property type="entry name" value="FI19814P1"/>
    <property type="match status" value="1"/>
</dbReference>
<evidence type="ECO:0000256" key="2">
    <source>
        <dbReference type="ARBA" id="ARBA00004742"/>
    </source>
</evidence>
<reference evidence="17" key="1">
    <citation type="submission" date="2022-11" db="UniProtKB">
        <authorList>
            <consortium name="WormBaseParasite"/>
        </authorList>
    </citation>
    <scope>IDENTIFICATION</scope>
</reference>
<feature type="transmembrane region" description="Helical" evidence="14">
    <location>
        <begin position="135"/>
        <end position="155"/>
    </location>
</feature>
<evidence type="ECO:0000256" key="4">
    <source>
        <dbReference type="ARBA" id="ARBA00012634"/>
    </source>
</evidence>
<keyword evidence="7 11" id="KW-0378">Hydrolase</keyword>
<evidence type="ECO:0000256" key="13">
    <source>
        <dbReference type="PIRSR" id="PIRSR000905-2"/>
    </source>
</evidence>
<proteinExistence type="inferred from homology"/>
<feature type="transmembrane region" description="Helical" evidence="14">
    <location>
        <begin position="28"/>
        <end position="49"/>
    </location>
</feature>
<dbReference type="PIRSF" id="PIRSF000905">
    <property type="entry name" value="Glucose-6-phosphatase"/>
    <property type="match status" value="1"/>
</dbReference>
<feature type="active site" description="Proton donor" evidence="12">
    <location>
        <position position="113"/>
    </location>
</feature>
<evidence type="ECO:0000256" key="1">
    <source>
        <dbReference type="ARBA" id="ARBA00004477"/>
    </source>
</evidence>
<evidence type="ECO:0000256" key="14">
    <source>
        <dbReference type="SAM" id="Phobius"/>
    </source>
</evidence>
<evidence type="ECO:0000256" key="5">
    <source>
        <dbReference type="ARBA" id="ARBA00022432"/>
    </source>
</evidence>
<name>A0A914WMN8_9BILA</name>
<dbReference type="Proteomes" id="UP000887566">
    <property type="component" value="Unplaced"/>
</dbReference>
<evidence type="ECO:0000256" key="12">
    <source>
        <dbReference type="PIRSR" id="PIRSR000905-1"/>
    </source>
</evidence>
<keyword evidence="16" id="KW-1185">Reference proteome</keyword>
<evidence type="ECO:0000256" key="10">
    <source>
        <dbReference type="ARBA" id="ARBA00023136"/>
    </source>
</evidence>
<evidence type="ECO:0000259" key="15">
    <source>
        <dbReference type="SMART" id="SM00014"/>
    </source>
</evidence>
<feature type="binding site" evidence="13">
    <location>
        <position position="83"/>
    </location>
    <ligand>
        <name>substrate</name>
    </ligand>
</feature>
<comment type="similarity">
    <text evidence="3 11">Belongs to the glucose-6-phosphatase family.</text>
</comment>
<evidence type="ECO:0000313" key="17">
    <source>
        <dbReference type="WBParaSite" id="PSAMB.scaffold4749size13652.g25100.t1"/>
    </source>
</evidence>
<evidence type="ECO:0000256" key="7">
    <source>
        <dbReference type="ARBA" id="ARBA00022801"/>
    </source>
</evidence>
<evidence type="ECO:0000256" key="3">
    <source>
        <dbReference type="ARBA" id="ARBA00009266"/>
    </source>
</evidence>
<keyword evidence="8 11" id="KW-0256">Endoplasmic reticulum</keyword>
<evidence type="ECO:0000256" key="6">
    <source>
        <dbReference type="ARBA" id="ARBA00022692"/>
    </source>
</evidence>
<feature type="domain" description="Phosphatidic acid phosphatase type 2/haloperoxidase" evidence="15">
    <location>
        <begin position="58"/>
        <end position="178"/>
    </location>
</feature>
<keyword evidence="9 14" id="KW-1133">Transmembrane helix</keyword>
<dbReference type="PANTHER" id="PTHR12591">
    <property type="entry name" value="GLUCOSE-6-PHOSPHATASE"/>
    <property type="match status" value="1"/>
</dbReference>
<dbReference type="GO" id="GO:0006094">
    <property type="term" value="P:gluconeogenesis"/>
    <property type="evidence" value="ECO:0007669"/>
    <property type="project" value="UniProtKB-UniRule"/>
</dbReference>
<dbReference type="GO" id="GO:0005789">
    <property type="term" value="C:endoplasmic reticulum membrane"/>
    <property type="evidence" value="ECO:0007669"/>
    <property type="project" value="UniProtKB-SubCell"/>
</dbReference>
<sequence>MDQLYKWELAHLSALQKLPFVGDVRHEWIWLTITKLGDPLLAFIFYFPLLFAFHERGALKMLVGACISEFLNGVLKWLFHGERPYWYALDIGYTPLMQYPYTCETGPGSPSGHVMVSSTIFYVMITLVRCKWLSTLCWVLYAIGLALIGISRLYIGAHFPHQIVLGALIGILIGHIVSRWEPARWRPYQTFLMAGILVVIGVSTYHGLLFTGFDPNWSIAKALQHCAKAEWIHISTTPVASAIRNISTMLGLCLCQLLSTNYRLKNDFSEYGAVGRLPRLVLSVGHVILACALVFASDYMHSTVLVYYAAVFTANLVNILLIVVFIPYAMRKYVFVFDPEKNK</sequence>
<evidence type="ECO:0000256" key="8">
    <source>
        <dbReference type="ARBA" id="ARBA00022824"/>
    </source>
</evidence>
<dbReference type="InterPro" id="IPR016275">
    <property type="entry name" value="Glucose-6-phosphatase"/>
</dbReference>
<dbReference type="Pfam" id="PF01569">
    <property type="entry name" value="PAP2"/>
    <property type="match status" value="1"/>
</dbReference>
<accession>A0A914WMN8</accession>
<keyword evidence="6 14" id="KW-0812">Transmembrane</keyword>
<dbReference type="InterPro" id="IPR000326">
    <property type="entry name" value="PAP2/HPO"/>
</dbReference>
<feature type="transmembrane region" description="Helical" evidence="14">
    <location>
        <begin position="161"/>
        <end position="178"/>
    </location>
</feature>
<feature type="transmembrane region" description="Helical" evidence="14">
    <location>
        <begin position="305"/>
        <end position="326"/>
    </location>
</feature>
<organism evidence="16 17">
    <name type="scientific">Plectus sambesii</name>
    <dbReference type="NCBI Taxonomy" id="2011161"/>
    <lineage>
        <taxon>Eukaryota</taxon>
        <taxon>Metazoa</taxon>
        <taxon>Ecdysozoa</taxon>
        <taxon>Nematoda</taxon>
        <taxon>Chromadorea</taxon>
        <taxon>Plectida</taxon>
        <taxon>Plectina</taxon>
        <taxon>Plectoidea</taxon>
        <taxon>Plectidae</taxon>
        <taxon>Plectus</taxon>
    </lineage>
</organism>
<dbReference type="Gene3D" id="1.20.144.10">
    <property type="entry name" value="Phosphatidic acid phosphatase type 2/haloperoxidase"/>
    <property type="match status" value="1"/>
</dbReference>
<dbReference type="WBParaSite" id="PSAMB.scaffold4749size13652.g25100.t1">
    <property type="protein sequence ID" value="PSAMB.scaffold4749size13652.g25100.t1"/>
    <property type="gene ID" value="PSAMB.scaffold4749size13652.g25100"/>
</dbReference>
<keyword evidence="10 11" id="KW-0472">Membrane</keyword>
<evidence type="ECO:0000256" key="9">
    <source>
        <dbReference type="ARBA" id="ARBA00022989"/>
    </source>
</evidence>
<dbReference type="SUPFAM" id="SSF48317">
    <property type="entry name" value="Acid phosphatase/Vanadium-dependent haloperoxidase"/>
    <property type="match status" value="1"/>
</dbReference>
<comment type="pathway">
    <text evidence="2 11">Carbohydrate biosynthesis; gluconeogenesis.</text>
</comment>
<dbReference type="EC" id="3.1.3.9" evidence="4 11"/>
<dbReference type="GO" id="GO:0051156">
    <property type="term" value="P:glucose 6-phosphate metabolic process"/>
    <property type="evidence" value="ECO:0007669"/>
    <property type="project" value="TreeGrafter"/>
</dbReference>
<feature type="binding site" evidence="13">
    <location>
        <position position="152"/>
    </location>
    <ligand>
        <name>substrate</name>
    </ligand>
</feature>
<comment type="subcellular location">
    <subcellularLocation>
        <location evidence="1">Endoplasmic reticulum membrane</location>
        <topology evidence="1">Multi-pass membrane protein</topology>
    </subcellularLocation>
</comment>
<protein>
    <recommendedName>
        <fullName evidence="4 11">Glucose-6-phosphatase</fullName>
        <ecNumber evidence="4 11">3.1.3.9</ecNumber>
    </recommendedName>
</protein>
<keyword evidence="5 11" id="KW-0312">Gluconeogenesis</keyword>
<feature type="transmembrane region" description="Helical" evidence="14">
    <location>
        <begin position="190"/>
        <end position="208"/>
    </location>
</feature>
<feature type="transmembrane region" description="Helical" evidence="14">
    <location>
        <begin position="280"/>
        <end position="299"/>
    </location>
</feature>
<dbReference type="SMART" id="SM00014">
    <property type="entry name" value="acidPPc"/>
    <property type="match status" value="1"/>
</dbReference>
<feature type="active site" description="Nucleophile" evidence="12">
    <location>
        <position position="158"/>
    </location>
</feature>
<dbReference type="GO" id="GO:0004346">
    <property type="term" value="F:glucose-6-phosphatase activity"/>
    <property type="evidence" value="ECO:0007669"/>
    <property type="project" value="UniProtKB-EC"/>
</dbReference>
<evidence type="ECO:0000313" key="16">
    <source>
        <dbReference type="Proteomes" id="UP000887566"/>
    </source>
</evidence>
<dbReference type="AlphaFoldDB" id="A0A914WMN8"/>